<gene>
    <name evidence="1" type="ORF">SAMN00017405_0634</name>
</gene>
<dbReference type="AlphaFoldDB" id="A0A1W1V894"/>
<dbReference type="PANTHER" id="PTHR43235:SF1">
    <property type="entry name" value="GLUTAMINE AMIDOTRANSFERASE PB2B2.05-RELATED"/>
    <property type="match status" value="1"/>
</dbReference>
<dbReference type="RefSeq" id="WP_159446290.1">
    <property type="nucleotide sequence ID" value="NZ_FWWT01000016.1"/>
</dbReference>
<reference evidence="1 2" key="1">
    <citation type="submission" date="2017-04" db="EMBL/GenBank/DDBJ databases">
        <authorList>
            <person name="Afonso C.L."/>
            <person name="Miller P.J."/>
            <person name="Scott M.A."/>
            <person name="Spackman E."/>
            <person name="Goraichik I."/>
            <person name="Dimitrov K.M."/>
            <person name="Suarez D.L."/>
            <person name="Swayne D.E."/>
        </authorList>
    </citation>
    <scope>NUCLEOTIDE SEQUENCE [LARGE SCALE GENOMIC DNA]</scope>
    <source>
        <strain evidence="1 2">DSM 11270</strain>
    </source>
</reference>
<keyword evidence="1" id="KW-0315">Glutamine amidotransferase</keyword>
<dbReference type="EMBL" id="FWWT01000016">
    <property type="protein sequence ID" value="SMB89649.1"/>
    <property type="molecule type" value="Genomic_DNA"/>
</dbReference>
<dbReference type="FunFam" id="3.40.50.880:FF:000030">
    <property type="entry name" value="Gamma-glutamyl-gamma-aminobutyrate hydrolase PuuD"/>
    <property type="match status" value="1"/>
</dbReference>
<evidence type="ECO:0000313" key="1">
    <source>
        <dbReference type="EMBL" id="SMB89649.1"/>
    </source>
</evidence>
<dbReference type="SUPFAM" id="SSF52317">
    <property type="entry name" value="Class I glutamine amidotransferase-like"/>
    <property type="match status" value="1"/>
</dbReference>
<dbReference type="InterPro" id="IPR011697">
    <property type="entry name" value="Peptidase_C26"/>
</dbReference>
<dbReference type="Gene3D" id="3.40.50.880">
    <property type="match status" value="1"/>
</dbReference>
<keyword evidence="1" id="KW-0808">Transferase</keyword>
<proteinExistence type="predicted"/>
<organism evidence="1 2">
    <name type="scientific">Desulfonispora thiosulfatigenes DSM 11270</name>
    <dbReference type="NCBI Taxonomy" id="656914"/>
    <lineage>
        <taxon>Bacteria</taxon>
        <taxon>Bacillati</taxon>
        <taxon>Bacillota</taxon>
        <taxon>Clostridia</taxon>
        <taxon>Eubacteriales</taxon>
        <taxon>Peptococcaceae</taxon>
        <taxon>Desulfonispora</taxon>
    </lineage>
</organism>
<dbReference type="PROSITE" id="PS51273">
    <property type="entry name" value="GATASE_TYPE_1"/>
    <property type="match status" value="1"/>
</dbReference>
<dbReference type="STRING" id="656914.SAMN00017405_0634"/>
<dbReference type="InterPro" id="IPR044668">
    <property type="entry name" value="PuuD-like"/>
</dbReference>
<dbReference type="OrthoDB" id="9813383at2"/>
<keyword evidence="2" id="KW-1185">Reference proteome</keyword>
<dbReference type="GO" id="GO:0033969">
    <property type="term" value="F:gamma-glutamyl-gamma-aminobutyrate hydrolase activity"/>
    <property type="evidence" value="ECO:0007669"/>
    <property type="project" value="TreeGrafter"/>
</dbReference>
<evidence type="ECO:0000313" key="2">
    <source>
        <dbReference type="Proteomes" id="UP000192731"/>
    </source>
</evidence>
<dbReference type="InterPro" id="IPR029062">
    <property type="entry name" value="Class_I_gatase-like"/>
</dbReference>
<dbReference type="PANTHER" id="PTHR43235">
    <property type="entry name" value="GLUTAMINE AMIDOTRANSFERASE PB2B2.05-RELATED"/>
    <property type="match status" value="1"/>
</dbReference>
<dbReference type="GO" id="GO:0005829">
    <property type="term" value="C:cytosol"/>
    <property type="evidence" value="ECO:0007669"/>
    <property type="project" value="TreeGrafter"/>
</dbReference>
<dbReference type="GO" id="GO:0016740">
    <property type="term" value="F:transferase activity"/>
    <property type="evidence" value="ECO:0007669"/>
    <property type="project" value="UniProtKB-KW"/>
</dbReference>
<name>A0A1W1V894_DESTI</name>
<accession>A0A1W1V894</accession>
<dbReference type="GO" id="GO:0006598">
    <property type="term" value="P:polyamine catabolic process"/>
    <property type="evidence" value="ECO:0007669"/>
    <property type="project" value="TreeGrafter"/>
</dbReference>
<dbReference type="Proteomes" id="UP000192731">
    <property type="component" value="Unassembled WGS sequence"/>
</dbReference>
<sequence length="235" mass="26297">MRPIIGITAGFKNQENKFYLSEYYINAIEHAGGTPIILPAVMTGLIPQIYDMVDGIIFSGGSDVDPSFFGQNPLRGLGEITPNRDQFELFLAKKAIGGNKPVLGICRGMQVISIAAGGTIYQDISEITRQEHRQKAPKWYPYHEIKIEQESKVYGIIGRNRIKVNSFHHQAVKEPGSLLKASAWAEDGLIEAVESISEDGNIIGVQWHPECYWDREKSSIVLFENLVQKASEYKE</sequence>
<dbReference type="CDD" id="cd01745">
    <property type="entry name" value="GATase1_2"/>
    <property type="match status" value="1"/>
</dbReference>
<protein>
    <submittedName>
        <fullName evidence="1">Putative glutamine amidotransferase</fullName>
    </submittedName>
</protein>
<dbReference type="Pfam" id="PF07722">
    <property type="entry name" value="Peptidase_C26"/>
    <property type="match status" value="1"/>
</dbReference>